<evidence type="ECO:0000313" key="3">
    <source>
        <dbReference type="Proteomes" id="UP000627369"/>
    </source>
</evidence>
<dbReference type="RefSeq" id="WP_189670881.1">
    <property type="nucleotide sequence ID" value="NZ_BNAS01000006.1"/>
</dbReference>
<organism evidence="2 3">
    <name type="scientific">Promicromonospora soli</name>
    <dbReference type="NCBI Taxonomy" id="2035533"/>
    <lineage>
        <taxon>Bacteria</taxon>
        <taxon>Bacillati</taxon>
        <taxon>Actinomycetota</taxon>
        <taxon>Actinomycetes</taxon>
        <taxon>Micrococcales</taxon>
        <taxon>Promicromonosporaceae</taxon>
        <taxon>Promicromonospora</taxon>
    </lineage>
</organism>
<dbReference type="EMBL" id="BNAS01000006">
    <property type="protein sequence ID" value="GHH77373.1"/>
    <property type="molecule type" value="Genomic_DNA"/>
</dbReference>
<accession>A0A919G4I0</accession>
<dbReference type="InterPro" id="IPR001509">
    <property type="entry name" value="Epimerase_deHydtase"/>
</dbReference>
<evidence type="ECO:0000313" key="2">
    <source>
        <dbReference type="EMBL" id="GHH77373.1"/>
    </source>
</evidence>
<dbReference type="InterPro" id="IPR036291">
    <property type="entry name" value="NAD(P)-bd_dom_sf"/>
</dbReference>
<comment type="caution">
    <text evidence="2">The sequence shown here is derived from an EMBL/GenBank/DDBJ whole genome shotgun (WGS) entry which is preliminary data.</text>
</comment>
<feature type="domain" description="NAD-dependent epimerase/dehydratase" evidence="1">
    <location>
        <begin position="5"/>
        <end position="88"/>
    </location>
</feature>
<gene>
    <name evidence="2" type="ORF">GCM10017772_38230</name>
</gene>
<evidence type="ECO:0000259" key="1">
    <source>
        <dbReference type="Pfam" id="PF01370"/>
    </source>
</evidence>
<reference evidence="2" key="2">
    <citation type="submission" date="2020-09" db="EMBL/GenBank/DDBJ databases">
        <authorList>
            <person name="Sun Q."/>
            <person name="Zhou Y."/>
        </authorList>
    </citation>
    <scope>NUCLEOTIDE SEQUENCE</scope>
    <source>
        <strain evidence="2">CGMCC 4.7398</strain>
    </source>
</reference>
<sequence length="249" mass="26285">MRRKIAVAGGTGVLGRHVVEVAGKRGYDVVTLAHSTGIDLVAGTGLDGALDDVEAVVDVTSIQTQSARASEKFFGAVTSHLLEAEKAAGVGHHLALSIVGANKAPYGYYAGKVLQERLVTEGEVPWSLMRATQFHEFAGQIMERLRRGPVVIVPQMRSQPVAAGEVAGRLIDLVDAGPSGRVPDFGGPREEDAVDMVRAFKEATGARVWILPVPFPGALGRALRDGSLVAGRGADHGTQTYADWLRSKG</sequence>
<dbReference type="GO" id="GO:0044877">
    <property type="term" value="F:protein-containing complex binding"/>
    <property type="evidence" value="ECO:0007669"/>
    <property type="project" value="TreeGrafter"/>
</dbReference>
<dbReference type="AlphaFoldDB" id="A0A919G4I0"/>
<dbReference type="Gene3D" id="3.40.50.720">
    <property type="entry name" value="NAD(P)-binding Rossmann-like Domain"/>
    <property type="match status" value="1"/>
</dbReference>
<protein>
    <submittedName>
        <fullName evidence="2">Nucleoside-diphosphate sugar epimerase</fullName>
    </submittedName>
</protein>
<dbReference type="Pfam" id="PF01370">
    <property type="entry name" value="Epimerase"/>
    <property type="match status" value="1"/>
</dbReference>
<proteinExistence type="predicted"/>
<keyword evidence="3" id="KW-1185">Reference proteome</keyword>
<dbReference type="SUPFAM" id="SSF51735">
    <property type="entry name" value="NAD(P)-binding Rossmann-fold domains"/>
    <property type="match status" value="1"/>
</dbReference>
<name>A0A919G4I0_9MICO</name>
<dbReference type="PANTHER" id="PTHR12126">
    <property type="entry name" value="NADH-UBIQUINONE OXIDOREDUCTASE 39 KDA SUBUNIT-RELATED"/>
    <property type="match status" value="1"/>
</dbReference>
<dbReference type="InterPro" id="IPR051207">
    <property type="entry name" value="ComplexI_NDUFA9_subunit"/>
</dbReference>
<dbReference type="Proteomes" id="UP000627369">
    <property type="component" value="Unassembled WGS sequence"/>
</dbReference>
<reference evidence="2" key="1">
    <citation type="journal article" date="2014" name="Int. J. Syst. Evol. Microbiol.">
        <title>Complete genome sequence of Corynebacterium casei LMG S-19264T (=DSM 44701T), isolated from a smear-ripened cheese.</title>
        <authorList>
            <consortium name="US DOE Joint Genome Institute (JGI-PGF)"/>
            <person name="Walter F."/>
            <person name="Albersmeier A."/>
            <person name="Kalinowski J."/>
            <person name="Ruckert C."/>
        </authorList>
    </citation>
    <scope>NUCLEOTIDE SEQUENCE</scope>
    <source>
        <strain evidence="2">CGMCC 4.7398</strain>
    </source>
</reference>
<dbReference type="PANTHER" id="PTHR12126:SF11">
    <property type="entry name" value="NADH DEHYDROGENASE [UBIQUINONE] 1 ALPHA SUBCOMPLEX SUBUNIT 9, MITOCHONDRIAL"/>
    <property type="match status" value="1"/>
</dbReference>